<dbReference type="PROSITE" id="PS51126">
    <property type="entry name" value="DILUTE"/>
    <property type="match status" value="1"/>
</dbReference>
<feature type="compositionally biased region" description="Pro residues" evidence="2">
    <location>
        <begin position="90"/>
        <end position="100"/>
    </location>
</feature>
<dbReference type="Pfam" id="PF12796">
    <property type="entry name" value="Ank_2"/>
    <property type="match status" value="1"/>
</dbReference>
<organism evidence="4 5">
    <name type="scientific">Rhizopus microsporus</name>
    <dbReference type="NCBI Taxonomy" id="58291"/>
    <lineage>
        <taxon>Eukaryota</taxon>
        <taxon>Fungi</taxon>
        <taxon>Fungi incertae sedis</taxon>
        <taxon>Mucoromycota</taxon>
        <taxon>Mucoromycotina</taxon>
        <taxon>Mucoromycetes</taxon>
        <taxon>Mucorales</taxon>
        <taxon>Mucorineae</taxon>
        <taxon>Rhizopodaceae</taxon>
        <taxon>Rhizopus</taxon>
    </lineage>
</organism>
<protein>
    <recommendedName>
        <fullName evidence="3">Dilute domain-containing protein</fullName>
    </recommendedName>
</protein>
<dbReference type="InterPro" id="IPR052072">
    <property type="entry name" value="Vascular_dev_regulator"/>
</dbReference>
<dbReference type="Proteomes" id="UP000242381">
    <property type="component" value="Unassembled WGS sequence"/>
</dbReference>
<dbReference type="PANTHER" id="PTHR16027:SF6">
    <property type="entry name" value="DILUTE DOMAIN-CONTAINING PROTEIN"/>
    <property type="match status" value="1"/>
</dbReference>
<dbReference type="InterPro" id="IPR002110">
    <property type="entry name" value="Ankyrin_rpt"/>
</dbReference>
<dbReference type="Pfam" id="PF01843">
    <property type="entry name" value="DIL"/>
    <property type="match status" value="1"/>
</dbReference>
<evidence type="ECO:0000313" key="5">
    <source>
        <dbReference type="Proteomes" id="UP000242381"/>
    </source>
</evidence>
<feature type="domain" description="Dilute" evidence="3">
    <location>
        <begin position="475"/>
        <end position="745"/>
    </location>
</feature>
<feature type="region of interest" description="Disordered" evidence="2">
    <location>
        <begin position="87"/>
        <end position="184"/>
    </location>
</feature>
<dbReference type="PANTHER" id="PTHR16027">
    <property type="entry name" value="DILUTE DOMAIN-CONTAINING PROTEIN YPR089W"/>
    <property type="match status" value="1"/>
</dbReference>
<gene>
    <name evidence="4" type="ORF">BCV71DRAFT_228788</name>
</gene>
<dbReference type="InterPro" id="IPR036770">
    <property type="entry name" value="Ankyrin_rpt-contain_sf"/>
</dbReference>
<sequence>MGSLQTPSKPTIASRRQLMATQRPLSVLSIDTSHSDITRRNSASLIHHPNSTVHNMSHEELTSKIADSFQEFSNMLSQLSSCKSNIAPSPMTPPLVPPVAHPKSASRRQACNHAEPLLSPPTTTIGQNQSKGQLKGKVRAKEALRKEKNDSNKSNSNNDNNNIISSNSSSSTSSTGSHNNNNENPTCFEKVNVLLLNGMHNVESEQPHSVIAKCLTIASSNGRADILEKMLERNVDLNCTDNEASGITPLMYAAYFGRISCLHLLLQHSSIKVNKQDKNGWTALTWAVSGSQVEAVQLLLKHGAKAIKTKSGRSLFEFPTCEAIKDLIGSPPPAAKITEHPPIEQKKVDNQEESTAMDLYYQTPVDGYNHFANFSPKQPIQEKDTDVIQDNDGWESSVLKSTVTFDWSRCLPDQMLVFTGVQVPLIMDQVFGVTSDTIRSLSRQHPLSNELWAPANTLFLCARFAHYCSSRELLSSLLDAATNRLSKVTKNASRNTHSLCFWIANTCQLVSYLKKDTGLSIVTEDVQEVFSKSIAEAYTLFVTESQKMMEKMLVPTLMEHDPIQEHVEYADDWQRFFFRRNSSSTITVEPTSQASPQTMTHLLGHLQYVLQSYHVPAAIVIQAMAQFFYYLSCELFNRILSNRKYLCRSKALQIRLNLSTLEEWVRDHKLPSSLNHAFDPVVQLLQLLQCLTQMTDIETFTSTVSTFDKLNPLQVKRCVQKYRYEVNEPKLPECIEQLAAQMAASLPENKGRRSLNLSDSKRSSISSLNSLITPKSKRASISELEDDDLGADEEESETRNSKYLLPFSVFSTTALLQNWTEEKQKRLVHHSYSEAIYREIKLKKLETLDLLDKIMPSLPDEWLSDLDRKLRRMSAK</sequence>
<feature type="compositionally biased region" description="Polar residues" evidence="2">
    <location>
        <begin position="120"/>
        <end position="132"/>
    </location>
</feature>
<dbReference type="EMBL" id="KV921432">
    <property type="protein sequence ID" value="ORE15250.1"/>
    <property type="molecule type" value="Genomic_DNA"/>
</dbReference>
<name>A0A1X0RTC2_RHIZD</name>
<dbReference type="GO" id="GO:0051020">
    <property type="term" value="F:GTPase binding"/>
    <property type="evidence" value="ECO:0007669"/>
    <property type="project" value="TreeGrafter"/>
</dbReference>
<dbReference type="InterPro" id="IPR002710">
    <property type="entry name" value="Dilute_dom"/>
</dbReference>
<dbReference type="SMART" id="SM00248">
    <property type="entry name" value="ANK"/>
    <property type="match status" value="3"/>
</dbReference>
<dbReference type="OMA" id="CFWIANT"/>
<dbReference type="PROSITE" id="PS50088">
    <property type="entry name" value="ANK_REPEAT"/>
    <property type="match status" value="1"/>
</dbReference>
<feature type="compositionally biased region" description="Low complexity" evidence="2">
    <location>
        <begin position="152"/>
        <end position="184"/>
    </location>
</feature>
<evidence type="ECO:0000259" key="3">
    <source>
        <dbReference type="PROSITE" id="PS51126"/>
    </source>
</evidence>
<dbReference type="SUPFAM" id="SSF48403">
    <property type="entry name" value="Ankyrin repeat"/>
    <property type="match status" value="1"/>
</dbReference>
<dbReference type="Gene3D" id="1.25.40.20">
    <property type="entry name" value="Ankyrin repeat-containing domain"/>
    <property type="match status" value="1"/>
</dbReference>
<accession>A0A1X0RTC2</accession>
<reference evidence="4 5" key="1">
    <citation type="journal article" date="2016" name="Proc. Natl. Acad. Sci. U.S.A.">
        <title>Lipid metabolic changes in an early divergent fungus govern the establishment of a mutualistic symbiosis with endobacteria.</title>
        <authorList>
            <person name="Lastovetsky O.A."/>
            <person name="Gaspar M.L."/>
            <person name="Mondo S.J."/>
            <person name="LaButti K.M."/>
            <person name="Sandor L."/>
            <person name="Grigoriev I.V."/>
            <person name="Henry S.A."/>
            <person name="Pawlowska T.E."/>
        </authorList>
    </citation>
    <scope>NUCLEOTIDE SEQUENCE [LARGE SCALE GENOMIC DNA]</scope>
    <source>
        <strain evidence="4 5">ATCC 11559</strain>
    </source>
</reference>
<proteinExistence type="predicted"/>
<dbReference type="VEuPathDB" id="FungiDB:BCV72DRAFT_240461"/>
<evidence type="ECO:0000256" key="2">
    <source>
        <dbReference type="SAM" id="MobiDB-lite"/>
    </source>
</evidence>
<feature type="repeat" description="ANK" evidence="1">
    <location>
        <begin position="279"/>
        <end position="311"/>
    </location>
</feature>
<feature type="compositionally biased region" description="Basic and acidic residues" evidence="2">
    <location>
        <begin position="139"/>
        <end position="151"/>
    </location>
</feature>
<dbReference type="SMART" id="SM01132">
    <property type="entry name" value="DIL"/>
    <property type="match status" value="1"/>
</dbReference>
<keyword evidence="1" id="KW-0040">ANK repeat</keyword>
<evidence type="ECO:0000313" key="4">
    <source>
        <dbReference type="EMBL" id="ORE15250.1"/>
    </source>
</evidence>
<dbReference type="AlphaFoldDB" id="A0A1X0RTC2"/>
<dbReference type="PROSITE" id="PS50297">
    <property type="entry name" value="ANK_REP_REGION"/>
    <property type="match status" value="1"/>
</dbReference>
<evidence type="ECO:0000256" key="1">
    <source>
        <dbReference type="PROSITE-ProRule" id="PRU00023"/>
    </source>
</evidence>